<dbReference type="Pfam" id="PF07963">
    <property type="entry name" value="N_methyl"/>
    <property type="match status" value="1"/>
</dbReference>
<accession>A0A4Q6XCV5</accession>
<reference evidence="2 3" key="1">
    <citation type="submission" date="2019-02" db="EMBL/GenBank/DDBJ databases">
        <title>The draft genome of Acinetobacter halotolerans strain JCM 31009.</title>
        <authorList>
            <person name="Qin J."/>
            <person name="Feng Y."/>
            <person name="Nemec A."/>
            <person name="Zong Z."/>
        </authorList>
    </citation>
    <scope>NUCLEOTIDE SEQUENCE [LARGE SCALE GENOMIC DNA]</scope>
    <source>
        <strain evidence="2 3">JCM 31009</strain>
    </source>
</reference>
<dbReference type="EMBL" id="SGIM01000001">
    <property type="protein sequence ID" value="RZF56929.1"/>
    <property type="molecule type" value="Genomic_DNA"/>
</dbReference>
<keyword evidence="1" id="KW-0472">Membrane</keyword>
<evidence type="ECO:0000313" key="2">
    <source>
        <dbReference type="EMBL" id="RZF56929.1"/>
    </source>
</evidence>
<evidence type="ECO:0000313" key="3">
    <source>
        <dbReference type="Proteomes" id="UP000292110"/>
    </source>
</evidence>
<sequence>MGKGRGFTLIELMVTIAVLAIVAMMAAPAFNNMMLTQNLNKSTQNLISTFNEARAKAVLERSAIKVELRSDSTGTPIANTAMQFNWQPESKSVLSSSSPTALLFNLNGGVCIADNSTPPVCVRLIDSSSDVFEICDKAGGNKSKKVSISKMGTIQQTQLGTC</sequence>
<dbReference type="InterPro" id="IPR045584">
    <property type="entry name" value="Pilin-like"/>
</dbReference>
<dbReference type="PROSITE" id="PS00409">
    <property type="entry name" value="PROKAR_NTER_METHYL"/>
    <property type="match status" value="1"/>
</dbReference>
<dbReference type="NCBIfam" id="TIGR02532">
    <property type="entry name" value="IV_pilin_GFxxxE"/>
    <property type="match status" value="1"/>
</dbReference>
<dbReference type="InterPro" id="IPR012902">
    <property type="entry name" value="N_methyl_site"/>
</dbReference>
<keyword evidence="1" id="KW-1133">Transmembrane helix</keyword>
<gene>
    <name evidence="2" type="ORF">EXE30_01360</name>
</gene>
<dbReference type="Gene3D" id="3.30.700.10">
    <property type="entry name" value="Glycoprotein, Type 4 Pilin"/>
    <property type="match status" value="1"/>
</dbReference>
<protein>
    <submittedName>
        <fullName evidence="2">Prepilin-type N-terminal cleavage/methylation domain-containing protein</fullName>
    </submittedName>
</protein>
<dbReference type="AlphaFoldDB" id="A0A4Q6XCV5"/>
<keyword evidence="3" id="KW-1185">Reference proteome</keyword>
<comment type="caution">
    <text evidence="2">The sequence shown here is derived from an EMBL/GenBank/DDBJ whole genome shotgun (WGS) entry which is preliminary data.</text>
</comment>
<name>A0A4Q6XCV5_9GAMM</name>
<feature type="transmembrane region" description="Helical" evidence="1">
    <location>
        <begin position="12"/>
        <end position="30"/>
    </location>
</feature>
<dbReference type="SUPFAM" id="SSF54523">
    <property type="entry name" value="Pili subunits"/>
    <property type="match status" value="1"/>
</dbReference>
<keyword evidence="1" id="KW-0812">Transmembrane</keyword>
<dbReference type="Proteomes" id="UP000292110">
    <property type="component" value="Unassembled WGS sequence"/>
</dbReference>
<dbReference type="RefSeq" id="WP_130160868.1">
    <property type="nucleotide sequence ID" value="NZ_SGIM01000001.1"/>
</dbReference>
<proteinExistence type="predicted"/>
<organism evidence="2 3">
    <name type="scientific">Acinetobacter halotolerans</name>
    <dbReference type="NCBI Taxonomy" id="1752076"/>
    <lineage>
        <taxon>Bacteria</taxon>
        <taxon>Pseudomonadati</taxon>
        <taxon>Pseudomonadota</taxon>
        <taxon>Gammaproteobacteria</taxon>
        <taxon>Moraxellales</taxon>
        <taxon>Moraxellaceae</taxon>
        <taxon>Acinetobacter</taxon>
    </lineage>
</organism>
<evidence type="ECO:0000256" key="1">
    <source>
        <dbReference type="SAM" id="Phobius"/>
    </source>
</evidence>